<keyword evidence="2" id="KW-1185">Reference proteome</keyword>
<dbReference type="EMBL" id="WRPA01000008">
    <property type="protein sequence ID" value="MXR69115.1"/>
    <property type="molecule type" value="Genomic_DNA"/>
</dbReference>
<dbReference type="Proteomes" id="UP000474778">
    <property type="component" value="Unassembled WGS sequence"/>
</dbReference>
<comment type="caution">
    <text evidence="1">The sequence shown here is derived from an EMBL/GenBank/DDBJ whole genome shotgun (WGS) entry which is preliminary data.</text>
</comment>
<reference evidence="1 2" key="1">
    <citation type="submission" date="2019-12" db="EMBL/GenBank/DDBJ databases">
        <title>Shewanella insulae sp. nov., isolated from a tidal flat.</title>
        <authorList>
            <person name="Yoon J.-H."/>
        </authorList>
    </citation>
    <scope>NUCLEOTIDE SEQUENCE [LARGE SCALE GENOMIC DNA]</scope>
    <source>
        <strain evidence="1 2">JBTF-M18</strain>
    </source>
</reference>
<proteinExistence type="predicted"/>
<accession>A0A6L7HXZ2</accession>
<name>A0A6L7HXZ2_9GAMM</name>
<organism evidence="1 2">
    <name type="scientific">Shewanella insulae</name>
    <dbReference type="NCBI Taxonomy" id="2681496"/>
    <lineage>
        <taxon>Bacteria</taxon>
        <taxon>Pseudomonadati</taxon>
        <taxon>Pseudomonadota</taxon>
        <taxon>Gammaproteobacteria</taxon>
        <taxon>Alteromonadales</taxon>
        <taxon>Shewanellaceae</taxon>
        <taxon>Shewanella</taxon>
    </lineage>
</organism>
<dbReference type="AlphaFoldDB" id="A0A6L7HXZ2"/>
<evidence type="ECO:0000313" key="1">
    <source>
        <dbReference type="EMBL" id="MXR69115.1"/>
    </source>
</evidence>
<evidence type="ECO:0000313" key="2">
    <source>
        <dbReference type="Proteomes" id="UP000474778"/>
    </source>
</evidence>
<gene>
    <name evidence="1" type="ORF">GNT65_10585</name>
</gene>
<sequence>MQLIPKAKCTNKKACLYPTQKSGVFMEAREYENAYYQVQDEVIESLPVEMDDEAFLD</sequence>
<protein>
    <submittedName>
        <fullName evidence="1">Uncharacterized protein</fullName>
    </submittedName>
</protein>